<dbReference type="PANTHER" id="PTHR40050">
    <property type="entry name" value="INNER SPORE COAT PROTEIN H"/>
    <property type="match status" value="1"/>
</dbReference>
<reference evidence="3 4" key="1">
    <citation type="submission" date="2021-04" db="EMBL/GenBank/DDBJ databases">
        <title>Paenibacillus sp. DLE-14 whole genome sequence.</title>
        <authorList>
            <person name="Ham Y.J."/>
        </authorList>
    </citation>
    <scope>NUCLEOTIDE SEQUENCE [LARGE SCALE GENOMIC DNA]</scope>
    <source>
        <strain evidence="3 4">DLE-14</strain>
    </source>
</reference>
<dbReference type="PROSITE" id="PS51257">
    <property type="entry name" value="PROKAR_LIPOPROTEIN"/>
    <property type="match status" value="1"/>
</dbReference>
<keyword evidence="2" id="KW-0732">Signal</keyword>
<accession>A0ABS5CKZ4</accession>
<gene>
    <name evidence="3" type="ORF">I8J30_27910</name>
</gene>
<dbReference type="GO" id="GO:0016301">
    <property type="term" value="F:kinase activity"/>
    <property type="evidence" value="ECO:0007669"/>
    <property type="project" value="UniProtKB-KW"/>
</dbReference>
<protein>
    <submittedName>
        <fullName evidence="3">CotH kinase family protein</fullName>
    </submittedName>
</protein>
<organism evidence="3 4">
    <name type="scientific">Paenibacillus lignilyticus</name>
    <dbReference type="NCBI Taxonomy" id="1172615"/>
    <lineage>
        <taxon>Bacteria</taxon>
        <taxon>Bacillati</taxon>
        <taxon>Bacillota</taxon>
        <taxon>Bacilli</taxon>
        <taxon>Bacillales</taxon>
        <taxon>Paenibacillaceae</taxon>
        <taxon>Paenibacillus</taxon>
    </lineage>
</organism>
<feature type="compositionally biased region" description="Gly residues" evidence="1">
    <location>
        <begin position="546"/>
        <end position="558"/>
    </location>
</feature>
<name>A0ABS5CKZ4_9BACL</name>
<dbReference type="PANTHER" id="PTHR40050:SF1">
    <property type="entry name" value="INNER SPORE COAT PROTEIN H"/>
    <property type="match status" value="1"/>
</dbReference>
<keyword evidence="3" id="KW-0418">Kinase</keyword>
<feature type="chain" id="PRO_5045913964" evidence="2">
    <location>
        <begin position="25"/>
        <end position="583"/>
    </location>
</feature>
<feature type="region of interest" description="Disordered" evidence="1">
    <location>
        <begin position="28"/>
        <end position="49"/>
    </location>
</feature>
<comment type="caution">
    <text evidence="3">The sequence shown here is derived from an EMBL/GenBank/DDBJ whole genome shotgun (WGS) entry which is preliminary data.</text>
</comment>
<feature type="signal peptide" evidence="2">
    <location>
        <begin position="1"/>
        <end position="24"/>
    </location>
</feature>
<keyword evidence="4" id="KW-1185">Reference proteome</keyword>
<evidence type="ECO:0000313" key="3">
    <source>
        <dbReference type="EMBL" id="MBP3966526.1"/>
    </source>
</evidence>
<dbReference type="InterPro" id="IPR014867">
    <property type="entry name" value="Spore_coat_CotH_CotH2/3/7"/>
</dbReference>
<feature type="compositionally biased region" description="Polar residues" evidence="1">
    <location>
        <begin position="515"/>
        <end position="524"/>
    </location>
</feature>
<evidence type="ECO:0000313" key="4">
    <source>
        <dbReference type="Proteomes" id="UP000673394"/>
    </source>
</evidence>
<sequence length="583" mass="63258">MEFKRFIKQAGCALVCVTMLAACSDNEGTNTNSTSSELTSSTSAGASNSSEAKTASLDYVDQMDKTKIMSFSINVDEAKWKEMLEKASEEEYISADVTINGTTIKNVGIRPKGNSSLMKVVQNDKTDRFSFKIKFDEYVDGQTWLGLDQIVINNMDADNSYLKEYLSYDIMSSIGVDAPLYAFADISVNGKAWGFYLAVEVLDSAYLDRTQEGEGELYKPNNDNGMMGMGGGNFKAPNGEGMPEMPNGEDMPMLDMKNMPEMPADMENMPAFPADMQPPAEGDGNGGRGAGGFGGRGGMNGAGNGVSLVYSDDNIESYSAIFDNAETKTTEEDHARVITALKNLNAGTDLEKYIDVDAVLKYFAAHTVVVNMDSYTANMAHNYYLYENEGQLSILPWDYNLAFGGFMSGNASDVVNQAIDTPVSGVTLEERPLLGKLLEVPEYKEQYHNYLQEIVDNYFANGKFEQTVSNLNQLTSEHVKNDPTSFTTFDAYSKAVAELTKLGKLRVESIQGQLDGTIPSTTEGQKADKSKLIDASPVDLTKIGNMGKGMGGGRGGLGERPAGTDSGAKSQQAQSDQKQTDKQ</sequence>
<dbReference type="EMBL" id="JAGKSP010000019">
    <property type="protein sequence ID" value="MBP3966526.1"/>
    <property type="molecule type" value="Genomic_DNA"/>
</dbReference>
<proteinExistence type="predicted"/>
<feature type="region of interest" description="Disordered" evidence="1">
    <location>
        <begin position="515"/>
        <end position="583"/>
    </location>
</feature>
<feature type="compositionally biased region" description="Low complexity" evidence="1">
    <location>
        <begin position="565"/>
        <end position="577"/>
    </location>
</feature>
<evidence type="ECO:0000256" key="1">
    <source>
        <dbReference type="SAM" id="MobiDB-lite"/>
    </source>
</evidence>
<dbReference type="Proteomes" id="UP000673394">
    <property type="component" value="Unassembled WGS sequence"/>
</dbReference>
<keyword evidence="3" id="KW-0808">Transferase</keyword>
<evidence type="ECO:0000256" key="2">
    <source>
        <dbReference type="SAM" id="SignalP"/>
    </source>
</evidence>
<dbReference type="Pfam" id="PF08757">
    <property type="entry name" value="CotH"/>
    <property type="match status" value="2"/>
</dbReference>